<dbReference type="PROSITE" id="PS50263">
    <property type="entry name" value="CN_HYDROLASE"/>
    <property type="match status" value="1"/>
</dbReference>
<keyword evidence="2" id="KW-0378">Hydrolase</keyword>
<dbReference type="GO" id="GO:0033388">
    <property type="term" value="P:putrescine biosynthetic process from arginine"/>
    <property type="evidence" value="ECO:0007669"/>
    <property type="project" value="TreeGrafter"/>
</dbReference>
<evidence type="ECO:0000313" key="5">
    <source>
        <dbReference type="Proteomes" id="UP000295765"/>
    </source>
</evidence>
<evidence type="ECO:0000313" key="4">
    <source>
        <dbReference type="EMBL" id="TCO80759.1"/>
    </source>
</evidence>
<dbReference type="PANTHER" id="PTHR43674">
    <property type="entry name" value="NITRILASE C965.09-RELATED"/>
    <property type="match status" value="1"/>
</dbReference>
<keyword evidence="5" id="KW-1185">Reference proteome</keyword>
<gene>
    <name evidence="4" type="ORF">EV699_11295</name>
</gene>
<dbReference type="AlphaFoldDB" id="A0A4R2L940"/>
<organism evidence="4 5">
    <name type="scientific">Plasticicumulans lactativorans</name>
    <dbReference type="NCBI Taxonomy" id="1133106"/>
    <lineage>
        <taxon>Bacteria</taxon>
        <taxon>Pseudomonadati</taxon>
        <taxon>Pseudomonadota</taxon>
        <taxon>Gammaproteobacteria</taxon>
        <taxon>Candidatus Competibacteraceae</taxon>
        <taxon>Plasticicumulans</taxon>
    </lineage>
</organism>
<feature type="domain" description="CN hydrolase" evidence="3">
    <location>
        <begin position="1"/>
        <end position="238"/>
    </location>
</feature>
<dbReference type="InterPro" id="IPR036526">
    <property type="entry name" value="C-N_Hydrolase_sf"/>
</dbReference>
<accession>A0A4R2L940</accession>
<comment type="caution">
    <text evidence="4">The sequence shown here is derived from an EMBL/GenBank/DDBJ whole genome shotgun (WGS) entry which is preliminary data.</text>
</comment>
<dbReference type="OrthoDB" id="9811121at2"/>
<dbReference type="InterPro" id="IPR003010">
    <property type="entry name" value="C-N_Hydrolase"/>
</dbReference>
<dbReference type="InterPro" id="IPR001110">
    <property type="entry name" value="UPF0012_CS"/>
</dbReference>
<dbReference type="Proteomes" id="UP000295765">
    <property type="component" value="Unassembled WGS sequence"/>
</dbReference>
<dbReference type="PANTHER" id="PTHR43674:SF2">
    <property type="entry name" value="BETA-UREIDOPROPIONASE"/>
    <property type="match status" value="1"/>
</dbReference>
<reference evidence="4 5" key="1">
    <citation type="submission" date="2019-03" db="EMBL/GenBank/DDBJ databases">
        <title>Genomic Encyclopedia of Type Strains, Phase IV (KMG-IV): sequencing the most valuable type-strain genomes for metagenomic binning, comparative biology and taxonomic classification.</title>
        <authorList>
            <person name="Goeker M."/>
        </authorList>
    </citation>
    <scope>NUCLEOTIDE SEQUENCE [LARGE SCALE GENOMIC DNA]</scope>
    <source>
        <strain evidence="4 5">DSM 25287</strain>
    </source>
</reference>
<dbReference type="Gene3D" id="3.60.110.10">
    <property type="entry name" value="Carbon-nitrogen hydrolase"/>
    <property type="match status" value="1"/>
</dbReference>
<dbReference type="SUPFAM" id="SSF56317">
    <property type="entry name" value="Carbon-nitrogen hydrolase"/>
    <property type="match status" value="1"/>
</dbReference>
<dbReference type="PROSITE" id="PS01227">
    <property type="entry name" value="UPF0012"/>
    <property type="match status" value="1"/>
</dbReference>
<proteinExistence type="inferred from homology"/>
<evidence type="ECO:0000256" key="2">
    <source>
        <dbReference type="ARBA" id="ARBA00022801"/>
    </source>
</evidence>
<dbReference type="Pfam" id="PF00795">
    <property type="entry name" value="CN_hydrolase"/>
    <property type="match status" value="1"/>
</dbReference>
<dbReference type="InterPro" id="IPR044083">
    <property type="entry name" value="RamA-like"/>
</dbReference>
<comment type="similarity">
    <text evidence="1">Belongs to the carbon-nitrogen hydrolase superfamily. NIT1/NIT2 family.</text>
</comment>
<dbReference type="CDD" id="cd07576">
    <property type="entry name" value="R-amidase_like"/>
    <property type="match status" value="1"/>
</dbReference>
<dbReference type="GO" id="GO:0050126">
    <property type="term" value="F:N-carbamoylputrescine amidase activity"/>
    <property type="evidence" value="ECO:0007669"/>
    <property type="project" value="TreeGrafter"/>
</dbReference>
<dbReference type="EMBL" id="SLWY01000012">
    <property type="protein sequence ID" value="TCO80759.1"/>
    <property type="molecule type" value="Genomic_DNA"/>
</dbReference>
<protein>
    <submittedName>
        <fullName evidence="4">5-aminopentanamidase</fullName>
    </submittedName>
</protein>
<evidence type="ECO:0000259" key="3">
    <source>
        <dbReference type="PROSITE" id="PS50263"/>
    </source>
</evidence>
<dbReference type="RefSeq" id="WP_132543004.1">
    <property type="nucleotide sequence ID" value="NZ_SLWY01000012.1"/>
</dbReference>
<sequence>MRLAVWQCPPGPEDVPGNLERLRRAAHAAAAGGAALLVCPEMYLSGYAIGAAAARRLAEPRDGAGAQAVAAIAREHGLAILYGYPERADATVFNAVQLIGADGTVHAHYRKTHLYGALDRGMFVAGAGDFPLFELGGWRFGLLICYDVEFPETVRRLALAGADAVLVPTANMLPYDVVPDILVPARAYENQLYVAYANYCGREGEIRYGGRSVIVGPDGADRARAGRDETLLFADLDRAFLDESRRGNTHLADRRAELYAALARLADAPPGAE</sequence>
<name>A0A4R2L940_9GAMM</name>
<dbReference type="InterPro" id="IPR050345">
    <property type="entry name" value="Aliph_Amidase/BUP"/>
</dbReference>
<evidence type="ECO:0000256" key="1">
    <source>
        <dbReference type="ARBA" id="ARBA00010613"/>
    </source>
</evidence>